<keyword evidence="1" id="KW-0472">Membrane</keyword>
<name>A0ABT1YYP5_9RHOB</name>
<keyword evidence="1" id="KW-0812">Transmembrane</keyword>
<evidence type="ECO:0000256" key="1">
    <source>
        <dbReference type="SAM" id="Phobius"/>
    </source>
</evidence>
<keyword evidence="3" id="KW-1185">Reference proteome</keyword>
<dbReference type="RefSeq" id="WP_258293680.1">
    <property type="nucleotide sequence ID" value="NZ_JANKJG010000003.1"/>
</dbReference>
<dbReference type="Proteomes" id="UP001165396">
    <property type="component" value="Unassembled WGS sequence"/>
</dbReference>
<gene>
    <name evidence="2" type="ORF">NTA49_05615</name>
</gene>
<organism evidence="2 3">
    <name type="scientific">Pseudosulfitobacter koreensis</name>
    <dbReference type="NCBI Taxonomy" id="2968472"/>
    <lineage>
        <taxon>Bacteria</taxon>
        <taxon>Pseudomonadati</taxon>
        <taxon>Pseudomonadota</taxon>
        <taxon>Alphaproteobacteria</taxon>
        <taxon>Rhodobacterales</taxon>
        <taxon>Roseobacteraceae</taxon>
        <taxon>Pseudosulfitobacter</taxon>
    </lineage>
</organism>
<accession>A0ABT1YYP5</accession>
<evidence type="ECO:0000313" key="3">
    <source>
        <dbReference type="Proteomes" id="UP001165396"/>
    </source>
</evidence>
<comment type="caution">
    <text evidence="2">The sequence shown here is derived from an EMBL/GenBank/DDBJ whole genome shotgun (WGS) entry which is preliminary data.</text>
</comment>
<feature type="transmembrane region" description="Helical" evidence="1">
    <location>
        <begin position="6"/>
        <end position="27"/>
    </location>
</feature>
<keyword evidence="1" id="KW-1133">Transmembrane helix</keyword>
<proteinExistence type="predicted"/>
<feature type="transmembrane region" description="Helical" evidence="1">
    <location>
        <begin position="39"/>
        <end position="64"/>
    </location>
</feature>
<protein>
    <submittedName>
        <fullName evidence="2">Uncharacterized protein</fullName>
    </submittedName>
</protein>
<reference evidence="2" key="1">
    <citation type="submission" date="2022-07" db="EMBL/GenBank/DDBJ databases">
        <title>Pseudosulfitobacter sp. strain AP-MA-4, whole genome sequence.</title>
        <authorList>
            <person name="Jiang Y."/>
        </authorList>
    </citation>
    <scope>NUCLEOTIDE SEQUENCE</scope>
    <source>
        <strain evidence="2">AP-MA-4</strain>
    </source>
</reference>
<sequence length="101" mass="11102">MEHETVIRLGVFLGLFALLSLAEVLIPRRARAHARKGRWLTNWGIILTSTAGLRLLALALPLLAVGAAIDAPRRTAGAGLEWQDDRPSRLGWSLILPFARK</sequence>
<evidence type="ECO:0000313" key="2">
    <source>
        <dbReference type="EMBL" id="MCR8826009.1"/>
    </source>
</evidence>
<dbReference type="EMBL" id="JANKJG010000003">
    <property type="protein sequence ID" value="MCR8826009.1"/>
    <property type="molecule type" value="Genomic_DNA"/>
</dbReference>